<proteinExistence type="predicted"/>
<reference evidence="2 3" key="1">
    <citation type="submission" date="2016-06" db="EMBL/GenBank/DDBJ databases">
        <title>Evolution of pathogenesis and genome organization in the Tremellales.</title>
        <authorList>
            <person name="Cuomo C."/>
            <person name="Litvintseva A."/>
            <person name="Heitman J."/>
            <person name="Chen Y."/>
            <person name="Sun S."/>
            <person name="Springer D."/>
            <person name="Dromer F."/>
            <person name="Young S."/>
            <person name="Zeng Q."/>
            <person name="Chapman S."/>
            <person name="Gujja S."/>
            <person name="Saif S."/>
            <person name="Birren B."/>
        </authorList>
    </citation>
    <scope>NUCLEOTIDE SEQUENCE [LARGE SCALE GENOMIC DNA]</scope>
    <source>
        <strain evidence="2 3">ATCC 28783</strain>
    </source>
</reference>
<organism evidence="2 3">
    <name type="scientific">Tremella mesenterica</name>
    <name type="common">Jelly fungus</name>
    <dbReference type="NCBI Taxonomy" id="5217"/>
    <lineage>
        <taxon>Eukaryota</taxon>
        <taxon>Fungi</taxon>
        <taxon>Dikarya</taxon>
        <taxon>Basidiomycota</taxon>
        <taxon>Agaricomycotina</taxon>
        <taxon>Tremellomycetes</taxon>
        <taxon>Tremellales</taxon>
        <taxon>Tremellaceae</taxon>
        <taxon>Tremella</taxon>
    </lineage>
</organism>
<protein>
    <submittedName>
        <fullName evidence="2">Uncharacterized protein</fullName>
    </submittedName>
</protein>
<evidence type="ECO:0000313" key="2">
    <source>
        <dbReference type="EMBL" id="RXK36954.1"/>
    </source>
</evidence>
<feature type="region of interest" description="Disordered" evidence="1">
    <location>
        <begin position="1"/>
        <end position="45"/>
    </location>
</feature>
<gene>
    <name evidence="2" type="ORF">M231_05788</name>
</gene>
<name>A0A4Q1BH88_TREME</name>
<evidence type="ECO:0000256" key="1">
    <source>
        <dbReference type="SAM" id="MobiDB-lite"/>
    </source>
</evidence>
<feature type="compositionally biased region" description="Basic and acidic residues" evidence="1">
    <location>
        <begin position="1"/>
        <end position="11"/>
    </location>
</feature>
<dbReference type="InParanoid" id="A0A4Q1BH88"/>
<comment type="caution">
    <text evidence="2">The sequence shown here is derived from an EMBL/GenBank/DDBJ whole genome shotgun (WGS) entry which is preliminary data.</text>
</comment>
<sequence length="244" mass="26773">MKASGRSDRPSRRSSQRQPNSVQSIPNATRIDIGSLLVDPQTPGYPTDKATLDYFRAAIAADSASSANKNRGDIIVSIPEETDKDAEFDEFDDEYDIQTPKGDKADLGHTSQQASYLGRPVNQDIYPQMSMEECISNVLMTYSQPSGLPTRLSRSRTAQNMLSLATIQPATENVRLNFDVNSASMNLDEHLLIDDDPLHWGSCSSCGTIMYGPANPYRWPNGSFCTSRCLMASQKTQAYGSGSI</sequence>
<dbReference type="Proteomes" id="UP000289152">
    <property type="component" value="Unassembled WGS sequence"/>
</dbReference>
<dbReference type="AlphaFoldDB" id="A0A4Q1BH88"/>
<evidence type="ECO:0000313" key="3">
    <source>
        <dbReference type="Proteomes" id="UP000289152"/>
    </source>
</evidence>
<accession>A0A4Q1BH88</accession>
<keyword evidence="3" id="KW-1185">Reference proteome</keyword>
<dbReference type="EMBL" id="SDIL01000082">
    <property type="protein sequence ID" value="RXK36954.1"/>
    <property type="molecule type" value="Genomic_DNA"/>
</dbReference>